<evidence type="ECO:0000313" key="4">
    <source>
        <dbReference type="Proteomes" id="UP000760472"/>
    </source>
</evidence>
<dbReference type="EMBL" id="JAFFZP010000014">
    <property type="protein sequence ID" value="MBN0987771.1"/>
    <property type="molecule type" value="Genomic_DNA"/>
</dbReference>
<keyword evidence="2" id="KW-1277">Toxin-antitoxin system</keyword>
<comment type="caution">
    <text evidence="3">The sequence shown here is derived from an EMBL/GenBank/DDBJ whole genome shotgun (WGS) entry which is preliminary data.</text>
</comment>
<dbReference type="PANTHER" id="PTHR35601">
    <property type="entry name" value="TOXIN RELE"/>
    <property type="match status" value="1"/>
</dbReference>
<dbReference type="Gene3D" id="3.30.2310.20">
    <property type="entry name" value="RelE-like"/>
    <property type="match status" value="1"/>
</dbReference>
<organism evidence="3 4">
    <name type="scientific">Amphritea pacifica</name>
    <dbReference type="NCBI Taxonomy" id="2811233"/>
    <lineage>
        <taxon>Bacteria</taxon>
        <taxon>Pseudomonadati</taxon>
        <taxon>Pseudomonadota</taxon>
        <taxon>Gammaproteobacteria</taxon>
        <taxon>Oceanospirillales</taxon>
        <taxon>Oceanospirillaceae</taxon>
        <taxon>Amphritea</taxon>
    </lineage>
</organism>
<dbReference type="RefSeq" id="WP_205211428.1">
    <property type="nucleotide sequence ID" value="NZ_JAFFZO010000027.1"/>
</dbReference>
<comment type="similarity">
    <text evidence="1">Belongs to the RelE toxin family.</text>
</comment>
<dbReference type="Pfam" id="PF05016">
    <property type="entry name" value="ParE_toxin"/>
    <property type="match status" value="1"/>
</dbReference>
<protein>
    <submittedName>
        <fullName evidence="3">Type II toxin-antitoxin system RelE/ParE family toxin</fullName>
    </submittedName>
</protein>
<dbReference type="InterPro" id="IPR035093">
    <property type="entry name" value="RelE/ParE_toxin_dom_sf"/>
</dbReference>
<dbReference type="Proteomes" id="UP000760472">
    <property type="component" value="Unassembled WGS sequence"/>
</dbReference>
<evidence type="ECO:0000256" key="1">
    <source>
        <dbReference type="ARBA" id="ARBA00006226"/>
    </source>
</evidence>
<dbReference type="SUPFAM" id="SSF143011">
    <property type="entry name" value="RelE-like"/>
    <property type="match status" value="1"/>
</dbReference>
<reference evidence="3 4" key="1">
    <citation type="submission" date="2021-02" db="EMBL/GenBank/DDBJ databases">
        <title>A novel species of genus Amphritea isolated from a fishpond in China.</title>
        <authorList>
            <person name="Lu H."/>
        </authorList>
    </citation>
    <scope>NUCLEOTIDE SEQUENCE [LARGE SCALE GENOMIC DNA]</scope>
    <source>
        <strain evidence="3 4">RP18W</strain>
    </source>
</reference>
<evidence type="ECO:0000256" key="2">
    <source>
        <dbReference type="ARBA" id="ARBA00022649"/>
    </source>
</evidence>
<dbReference type="InterPro" id="IPR007712">
    <property type="entry name" value="RelE/ParE_toxin"/>
</dbReference>
<accession>A0ABS2W857</accession>
<dbReference type="PANTHER" id="PTHR35601:SF1">
    <property type="entry name" value="TOXIN RELE"/>
    <property type="match status" value="1"/>
</dbReference>
<gene>
    <name evidence="3" type="ORF">JW498_10380</name>
</gene>
<evidence type="ECO:0000313" key="3">
    <source>
        <dbReference type="EMBL" id="MBN0987771.1"/>
    </source>
</evidence>
<proteinExistence type="inferred from homology"/>
<name>A0ABS2W857_9GAMM</name>
<keyword evidence="4" id="KW-1185">Reference proteome</keyword>
<sequence length="93" mass="11065">MTYKLKFHPDALDEWERLPSAVKEYFKGKLKERLQHPHIPKARLSGGYNLYKIKRKHPPFRLTYHVNDTDLIVTALSVGKRDGDVYREMLERL</sequence>